<comment type="function">
    <text evidence="2 7">Hydrolysis of 6-phosphogluconolactone to 6-phosphogluconate.</text>
</comment>
<sequence>MAQRTLVVYPTKDAVAQAGAQRLLLAIADLLGERLAGGKTRTRVDVALTGGSDTIKALEYMASNPLTDTIDWTRVHLWWADERFVAADDNDRNALQARRMLLDRLVADGRLPESNIHEMAADTRNAADITAADDTTTDALLDEAARAYERELVRELGAVPVMDIAVMGMGPDGHYASLFPGHAEVSIADRLVVGVNHSPKMPPLRLSMTAPLLAQTRRMWFLTAGAGKADALAHVFATRNDPAWPSSFADATDELVWFTTPDTAAQL</sequence>
<dbReference type="InterPro" id="IPR039104">
    <property type="entry name" value="6PGL"/>
</dbReference>
<feature type="domain" description="Glucosamine/galactosamine-6-phosphate isomerase" evidence="8">
    <location>
        <begin position="11"/>
        <end position="257"/>
    </location>
</feature>
<dbReference type="InterPro" id="IPR037171">
    <property type="entry name" value="NagB/RpiA_transferase-like"/>
</dbReference>
<dbReference type="GO" id="GO:0017057">
    <property type="term" value="F:6-phosphogluconolactonase activity"/>
    <property type="evidence" value="ECO:0007669"/>
    <property type="project" value="UniProtKB-UniRule"/>
</dbReference>
<protein>
    <recommendedName>
        <fullName evidence="6 7">6-phosphogluconolactonase</fullName>
        <shortName evidence="7">6PGL</shortName>
        <ecNumber evidence="5 7">3.1.1.31</ecNumber>
    </recommendedName>
</protein>
<dbReference type="Pfam" id="PF01182">
    <property type="entry name" value="Glucosamine_iso"/>
    <property type="match status" value="1"/>
</dbReference>
<dbReference type="OrthoDB" id="9810967at2"/>
<evidence type="ECO:0000256" key="2">
    <source>
        <dbReference type="ARBA" id="ARBA00002681"/>
    </source>
</evidence>
<dbReference type="EC" id="3.1.1.31" evidence="5 7"/>
<dbReference type="InterPro" id="IPR006148">
    <property type="entry name" value="Glc/Gal-6P_isomerase"/>
</dbReference>
<evidence type="ECO:0000313" key="10">
    <source>
        <dbReference type="Proteomes" id="UP000029093"/>
    </source>
</evidence>
<evidence type="ECO:0000256" key="4">
    <source>
        <dbReference type="ARBA" id="ARBA00010662"/>
    </source>
</evidence>
<dbReference type="RefSeq" id="WP_026503529.1">
    <property type="nucleotide sequence ID" value="NZ_JGYQ01000015.1"/>
</dbReference>
<evidence type="ECO:0000256" key="6">
    <source>
        <dbReference type="ARBA" id="ARBA00020337"/>
    </source>
</evidence>
<evidence type="ECO:0000313" key="9">
    <source>
        <dbReference type="EMBL" id="KFI47041.1"/>
    </source>
</evidence>
<dbReference type="PANTHER" id="PTHR11054:SF0">
    <property type="entry name" value="6-PHOSPHOGLUCONOLACTONASE"/>
    <property type="match status" value="1"/>
</dbReference>
<dbReference type="EMBL" id="JGYQ01000015">
    <property type="protein sequence ID" value="KFI47041.1"/>
    <property type="molecule type" value="Genomic_DNA"/>
</dbReference>
<dbReference type="GO" id="GO:0006098">
    <property type="term" value="P:pentose-phosphate shunt"/>
    <property type="evidence" value="ECO:0007669"/>
    <property type="project" value="UniProtKB-UniPathway"/>
</dbReference>
<name>A0A086ZKJ1_9BIFI</name>
<comment type="caution">
    <text evidence="9">The sequence shown here is derived from an EMBL/GenBank/DDBJ whole genome shotgun (WGS) entry which is preliminary data.</text>
</comment>
<dbReference type="Proteomes" id="UP000029093">
    <property type="component" value="Unassembled WGS sequence"/>
</dbReference>
<dbReference type="InterPro" id="IPR005900">
    <property type="entry name" value="6-phosphogluconolactonase_DevB"/>
</dbReference>
<dbReference type="PANTHER" id="PTHR11054">
    <property type="entry name" value="6-PHOSPHOGLUCONOLACTONASE"/>
    <property type="match status" value="1"/>
</dbReference>
<keyword evidence="7 9" id="KW-0378">Hydrolase</keyword>
<dbReference type="AlphaFoldDB" id="A0A086ZKJ1"/>
<dbReference type="SUPFAM" id="SSF100950">
    <property type="entry name" value="NagB/RpiA/CoA transferase-like"/>
    <property type="match status" value="1"/>
</dbReference>
<dbReference type="UniPathway" id="UPA00115">
    <property type="reaction ID" value="UER00409"/>
</dbReference>
<organism evidence="9 10">
    <name type="scientific">Bifidobacterium boum</name>
    <dbReference type="NCBI Taxonomy" id="78343"/>
    <lineage>
        <taxon>Bacteria</taxon>
        <taxon>Bacillati</taxon>
        <taxon>Actinomycetota</taxon>
        <taxon>Actinomycetes</taxon>
        <taxon>Bifidobacteriales</taxon>
        <taxon>Bifidobacteriaceae</taxon>
        <taxon>Bifidobacterium</taxon>
    </lineage>
</organism>
<comment type="similarity">
    <text evidence="4 7">Belongs to the glucosamine/galactosamine-6-phosphate isomerase family. 6-phosphogluconolactonase subfamily.</text>
</comment>
<evidence type="ECO:0000256" key="5">
    <source>
        <dbReference type="ARBA" id="ARBA00013198"/>
    </source>
</evidence>
<evidence type="ECO:0000256" key="1">
    <source>
        <dbReference type="ARBA" id="ARBA00000832"/>
    </source>
</evidence>
<comment type="pathway">
    <text evidence="3 7">Carbohydrate degradation; pentose phosphate pathway; D-ribulose 5-phosphate from D-glucose 6-phosphate (oxidative stage): step 2/3.</text>
</comment>
<dbReference type="CDD" id="cd01400">
    <property type="entry name" value="6PGL"/>
    <property type="match status" value="1"/>
</dbReference>
<dbReference type="GO" id="GO:0005975">
    <property type="term" value="P:carbohydrate metabolic process"/>
    <property type="evidence" value="ECO:0007669"/>
    <property type="project" value="UniProtKB-UniRule"/>
</dbReference>
<keyword evidence="10" id="KW-1185">Reference proteome</keyword>
<evidence type="ECO:0000259" key="8">
    <source>
        <dbReference type="Pfam" id="PF01182"/>
    </source>
</evidence>
<evidence type="ECO:0000256" key="3">
    <source>
        <dbReference type="ARBA" id="ARBA00004961"/>
    </source>
</evidence>
<reference evidence="9 10" key="1">
    <citation type="submission" date="2014-03" db="EMBL/GenBank/DDBJ databases">
        <title>Genomics of Bifidobacteria.</title>
        <authorList>
            <person name="Ventura M."/>
            <person name="Milani C."/>
            <person name="Lugli G.A."/>
        </authorList>
    </citation>
    <scope>NUCLEOTIDE SEQUENCE [LARGE SCALE GENOMIC DNA]</scope>
    <source>
        <strain evidence="9 10">LMG 10736</strain>
    </source>
</reference>
<gene>
    <name evidence="7" type="primary">pgl</name>
    <name evidence="9" type="ORF">BBOU_1012</name>
</gene>
<dbReference type="Gene3D" id="3.40.50.1360">
    <property type="match status" value="1"/>
</dbReference>
<comment type="catalytic activity">
    <reaction evidence="1 7">
        <text>6-phospho-D-glucono-1,5-lactone + H2O = 6-phospho-D-gluconate + H(+)</text>
        <dbReference type="Rhea" id="RHEA:12556"/>
        <dbReference type="ChEBI" id="CHEBI:15377"/>
        <dbReference type="ChEBI" id="CHEBI:15378"/>
        <dbReference type="ChEBI" id="CHEBI:57955"/>
        <dbReference type="ChEBI" id="CHEBI:58759"/>
        <dbReference type="EC" id="3.1.1.31"/>
    </reaction>
</comment>
<accession>A0A086ZKJ1</accession>
<dbReference type="GeneID" id="303204125"/>
<proteinExistence type="inferred from homology"/>
<dbReference type="NCBIfam" id="TIGR01198">
    <property type="entry name" value="pgl"/>
    <property type="match status" value="1"/>
</dbReference>
<evidence type="ECO:0000256" key="7">
    <source>
        <dbReference type="RuleBase" id="RU365095"/>
    </source>
</evidence>